<dbReference type="STRING" id="1314773.A0A3N2Q9H7"/>
<name>A0A3N2Q9H7_SODAK</name>
<proteinExistence type="predicted"/>
<feature type="domain" description="Sfi1 spindle body" evidence="2">
    <location>
        <begin position="290"/>
        <end position="478"/>
    </location>
</feature>
<evidence type="ECO:0000256" key="1">
    <source>
        <dbReference type="SAM" id="MobiDB-lite"/>
    </source>
</evidence>
<feature type="compositionally biased region" description="Polar residues" evidence="1">
    <location>
        <begin position="121"/>
        <end position="137"/>
    </location>
</feature>
<sequence length="927" mass="105550">MPSLPSYPALAPQDAISSSTSYAASESYYSNEDIRILHDVVDRAQEILFELPEGERLATNALFRAYDEVLPLHGVDPEQDQHISRLVFRIGGERGDGSLFEKFKSVLSRMGIEVEIDFDSDNPTSSPGAHSDKSTTTSVFLHTHSVQNQLAETGRLSASPLLFRATAPPRSSGLLQTKESPVLDPRSGDGTKASNIAEPSIGLRNLDINHVPGRITSLHASQAIEASTAMQHSLHNPRDNFPDVVEQSEVADSFGNTEGADVHRDPGLDDIPRSEAQEMLVDPHDTMDSQRLGRRASRAWNLFQLTKAISHWAICTEEKMERTAVARRHILRIRHFGPWAQLTAEAKLSSRRISVSRIENAWASLARNTCRQEQDALKLAARNLFRRVAREWTVASSSDATFSPLSSLRVLKMHQWQACLSETEVLDYRARRTWEIFLFSKVTLSWRRSVAVQSRDAAFFARNLLFWRSLNLWDLAVRSQRFLHLLQRREVHAWLGEWHQLLHPPGTRPQEPQHEQHRLPLRPLLPDDSTIVTSCFDQNMTAMVLRRWQQKARSLQASGEYYRDIRAQNVMAKTLSTWSSEIEREDEVSRWAIRAERFFGLTKTLQHWQWSLPRWDSVTRRAYVKCRWRQKALITRRQLFFWRTSTRDLDSIAQSTRRLEVGRDTRRATKTLDAWKEVCQELVSKEWPLHLYAIWLDEWIVALEGSGLMEQESRMAWNRFLTSRVWSKWHSMSVQLHSHHYIVEEVAGKNARKSTHRVLQHWKNGGSSFPGDSRLSTLVGSSIGPSRASRNYDTSLWSRSRSGQTAASSLLGVSRRTLVKESDEDQDTDAAISEGDEMGGLIDTPSRWTGLGSSLAKLPSTTPLAPLSTPFERELRNRYNPNARRSLGVHPGRFSVRATPRLSATEARRIAEERRRGSRIGGIATTP</sequence>
<dbReference type="Pfam" id="PF08457">
    <property type="entry name" value="Sfi1"/>
    <property type="match status" value="2"/>
</dbReference>
<feature type="region of interest" description="Disordered" evidence="1">
    <location>
        <begin position="167"/>
        <end position="196"/>
    </location>
</feature>
<reference evidence="3 4" key="1">
    <citation type="journal article" date="2018" name="Mol. Ecol.">
        <title>The obligate alkalophilic soda-lake fungus Sodiomyces alkalinus has shifted to a protein diet.</title>
        <authorList>
            <person name="Grum-Grzhimaylo A.A."/>
            <person name="Falkoski D.L."/>
            <person name="van den Heuvel J."/>
            <person name="Valero-Jimenez C.A."/>
            <person name="Min B."/>
            <person name="Choi I.G."/>
            <person name="Lipzen A."/>
            <person name="Daum C.G."/>
            <person name="Aanen D.K."/>
            <person name="Tsang A."/>
            <person name="Henrissat B."/>
            <person name="Bilanenko E.N."/>
            <person name="de Vries R.P."/>
            <person name="van Kan J.A.L."/>
            <person name="Grigoriev I.V."/>
            <person name="Debets A.J.M."/>
        </authorList>
    </citation>
    <scope>NUCLEOTIDE SEQUENCE [LARGE SCALE GENOMIC DNA]</scope>
    <source>
        <strain evidence="3 4">F11</strain>
    </source>
</reference>
<dbReference type="RefSeq" id="XP_028471163.1">
    <property type="nucleotide sequence ID" value="XM_028610462.1"/>
</dbReference>
<gene>
    <name evidence="3" type="ORF">SODALDRAFT_327550</name>
</gene>
<protein>
    <recommendedName>
        <fullName evidence="2">Sfi1 spindle body domain-containing protein</fullName>
    </recommendedName>
</protein>
<feature type="region of interest" description="Disordered" evidence="1">
    <location>
        <begin position="818"/>
        <end position="841"/>
    </location>
</feature>
<dbReference type="GeneID" id="39578940"/>
<dbReference type="EMBL" id="ML119051">
    <property type="protein sequence ID" value="ROT43357.1"/>
    <property type="molecule type" value="Genomic_DNA"/>
</dbReference>
<dbReference type="OrthoDB" id="5215300at2759"/>
<dbReference type="InterPro" id="IPR013665">
    <property type="entry name" value="Sfi1_dom"/>
</dbReference>
<organism evidence="3 4">
    <name type="scientific">Sodiomyces alkalinus (strain CBS 110278 / VKM F-3762 / F11)</name>
    <name type="common">Alkaliphilic filamentous fungus</name>
    <dbReference type="NCBI Taxonomy" id="1314773"/>
    <lineage>
        <taxon>Eukaryota</taxon>
        <taxon>Fungi</taxon>
        <taxon>Dikarya</taxon>
        <taxon>Ascomycota</taxon>
        <taxon>Pezizomycotina</taxon>
        <taxon>Sordariomycetes</taxon>
        <taxon>Hypocreomycetidae</taxon>
        <taxon>Glomerellales</taxon>
        <taxon>Plectosphaerellaceae</taxon>
        <taxon>Sodiomyces</taxon>
    </lineage>
</organism>
<feature type="domain" description="Sfi1 spindle body" evidence="2">
    <location>
        <begin position="538"/>
        <end position="763"/>
    </location>
</feature>
<dbReference type="AlphaFoldDB" id="A0A3N2Q9H7"/>
<feature type="region of interest" description="Disordered" evidence="1">
    <location>
        <begin position="118"/>
        <end position="137"/>
    </location>
</feature>
<evidence type="ECO:0000313" key="4">
    <source>
        <dbReference type="Proteomes" id="UP000272025"/>
    </source>
</evidence>
<dbReference type="Proteomes" id="UP000272025">
    <property type="component" value="Unassembled WGS sequence"/>
</dbReference>
<keyword evidence="4" id="KW-1185">Reference proteome</keyword>
<evidence type="ECO:0000259" key="2">
    <source>
        <dbReference type="Pfam" id="PF08457"/>
    </source>
</evidence>
<accession>A0A3N2Q9H7</accession>
<evidence type="ECO:0000313" key="3">
    <source>
        <dbReference type="EMBL" id="ROT43357.1"/>
    </source>
</evidence>